<keyword evidence="3" id="KW-1185">Reference proteome</keyword>
<dbReference type="Proteomes" id="UP001589867">
    <property type="component" value="Unassembled WGS sequence"/>
</dbReference>
<dbReference type="Gene3D" id="1.20.59.10">
    <property type="entry name" value="Chorismate mutase"/>
    <property type="match status" value="1"/>
</dbReference>
<evidence type="ECO:0000313" key="2">
    <source>
        <dbReference type="EMBL" id="MFC0531676.1"/>
    </source>
</evidence>
<dbReference type="Pfam" id="PF01817">
    <property type="entry name" value="CM_2"/>
    <property type="match status" value="1"/>
</dbReference>
<dbReference type="EMBL" id="JBHLUH010000060">
    <property type="protein sequence ID" value="MFC0531676.1"/>
    <property type="molecule type" value="Genomic_DNA"/>
</dbReference>
<feature type="domain" description="Chorismate mutase" evidence="1">
    <location>
        <begin position="6"/>
        <end position="87"/>
    </location>
</feature>
<dbReference type="InterPro" id="IPR036979">
    <property type="entry name" value="CM_dom_sf"/>
</dbReference>
<dbReference type="InterPro" id="IPR002701">
    <property type="entry name" value="CM_II_prokaryot"/>
</dbReference>
<accession>A0ABV6MAM7</accession>
<reference evidence="2 3" key="1">
    <citation type="submission" date="2024-09" db="EMBL/GenBank/DDBJ databases">
        <authorList>
            <person name="Sun Q."/>
            <person name="Mori K."/>
        </authorList>
    </citation>
    <scope>NUCLEOTIDE SEQUENCE [LARGE SCALE GENOMIC DNA]</scope>
    <source>
        <strain evidence="2 3">TBRC 3947</strain>
    </source>
</reference>
<dbReference type="InterPro" id="IPR036263">
    <property type="entry name" value="Chorismate_II_sf"/>
</dbReference>
<dbReference type="RefSeq" id="WP_377256491.1">
    <property type="nucleotide sequence ID" value="NZ_JBHLUH010000060.1"/>
</dbReference>
<protein>
    <submittedName>
        <fullName evidence="2">Chorismate mutase</fullName>
        <ecNumber evidence="2">5.4.99.5</ecNumber>
    </submittedName>
</protein>
<dbReference type="GO" id="GO:0004106">
    <property type="term" value="F:chorismate mutase activity"/>
    <property type="evidence" value="ECO:0007669"/>
    <property type="project" value="UniProtKB-EC"/>
</dbReference>
<proteinExistence type="predicted"/>
<dbReference type="SMART" id="SM00830">
    <property type="entry name" value="CM_2"/>
    <property type="match status" value="1"/>
</dbReference>
<dbReference type="SUPFAM" id="SSF48600">
    <property type="entry name" value="Chorismate mutase II"/>
    <property type="match status" value="1"/>
</dbReference>
<evidence type="ECO:0000259" key="1">
    <source>
        <dbReference type="PROSITE" id="PS51168"/>
    </source>
</evidence>
<dbReference type="PROSITE" id="PS51168">
    <property type="entry name" value="CHORISMATE_MUT_2"/>
    <property type="match status" value="1"/>
</dbReference>
<dbReference type="InterPro" id="IPR010958">
    <property type="entry name" value="Chorismate_mutase_highGC-bac"/>
</dbReference>
<evidence type="ECO:0000313" key="3">
    <source>
        <dbReference type="Proteomes" id="UP001589867"/>
    </source>
</evidence>
<sequence length="87" mass="9624">MSGTATGTDEDISQLRHEIDELDSKIIELWQRRAALSKQVGQLRLASGGPRLVLSREMVVIRRYTDELGPDGRDVALLVLRAGRGPL</sequence>
<dbReference type="NCBIfam" id="TIGR01808">
    <property type="entry name" value="CM_M_hiGC-arch"/>
    <property type="match status" value="1"/>
</dbReference>
<comment type="caution">
    <text evidence="2">The sequence shown here is derived from an EMBL/GenBank/DDBJ whole genome shotgun (WGS) entry which is preliminary data.</text>
</comment>
<gene>
    <name evidence="2" type="ORF">ACFFIA_28920</name>
</gene>
<keyword evidence="2" id="KW-0413">Isomerase</keyword>
<organism evidence="2 3">
    <name type="scientific">Phytohabitans kaempferiae</name>
    <dbReference type="NCBI Taxonomy" id="1620943"/>
    <lineage>
        <taxon>Bacteria</taxon>
        <taxon>Bacillati</taxon>
        <taxon>Actinomycetota</taxon>
        <taxon>Actinomycetes</taxon>
        <taxon>Micromonosporales</taxon>
        <taxon>Micromonosporaceae</taxon>
    </lineage>
</organism>
<dbReference type="NCBIfam" id="NF005894">
    <property type="entry name" value="PRK07857.1"/>
    <property type="match status" value="1"/>
</dbReference>
<dbReference type="EC" id="5.4.99.5" evidence="2"/>
<name>A0ABV6MAM7_9ACTN</name>